<accession>A0A1T4T1C3</accession>
<sequence>MTPEQKRSTTEAIADLRTVSSSGSEPHDANSFRDMMEAGGIANGFIDWGTGDVTGYSADGLASINALAKSYRPEGSQRSHQTSNATLAQVIAAAVATAWRTRHDRTPVEADFNGLHATIESWFFGLTQKRLHAVPCVLVDYQVPPFAIGPVHFYHVTDFPHDQFGVAREEFWPEAANDAPQHEIGGLNFGSLIQMANERCAAWMAVVEVSGRAEKESIAIADIAVDIALGALQVAAPGLHIENITRATACLPLRWRADVWAQNDQTRHSISNHQVARGIHPATFAHVTGTEVAQQLSVMGGRLAGYLGSTSAVPLLDEAWCNAVYWFHEAIAETLDTVAVVKLETAIEVLFRAEDMKGSKNRIKSSFEALFGLKESDILPGSSLTVEKFVLNITTARSRVVHGTWPTIHTDLPGYRKQQPISRSDLQAIASILLIHIAHHIEAYLTAGETNDDTDALLSWIKTQPQAAAPASPQAPAAPPPTGGEL</sequence>
<feature type="region of interest" description="Disordered" evidence="1">
    <location>
        <begin position="1"/>
        <end position="32"/>
    </location>
</feature>
<gene>
    <name evidence="2" type="ORF">SAMN05428963_11713</name>
</gene>
<evidence type="ECO:0000256" key="1">
    <source>
        <dbReference type="SAM" id="MobiDB-lite"/>
    </source>
</evidence>
<reference evidence="3" key="1">
    <citation type="submission" date="2017-02" db="EMBL/GenBank/DDBJ databases">
        <authorList>
            <person name="Varghese N."/>
            <person name="Submissions S."/>
        </authorList>
    </citation>
    <scope>NUCLEOTIDE SEQUENCE [LARGE SCALE GENOMIC DNA]</scope>
    <source>
        <strain evidence="3">USBA 369</strain>
    </source>
</reference>
<name>A0A1T4T1C3_9HYPH</name>
<proteinExistence type="predicted"/>
<evidence type="ECO:0000313" key="3">
    <source>
        <dbReference type="Proteomes" id="UP000190135"/>
    </source>
</evidence>
<dbReference type="Proteomes" id="UP000190135">
    <property type="component" value="Unassembled WGS sequence"/>
</dbReference>
<feature type="compositionally biased region" description="Low complexity" evidence="1">
    <location>
        <begin position="465"/>
        <end position="475"/>
    </location>
</feature>
<organism evidence="2 3">
    <name type="scientific">Consotaella salsifontis</name>
    <dbReference type="NCBI Taxonomy" id="1365950"/>
    <lineage>
        <taxon>Bacteria</taxon>
        <taxon>Pseudomonadati</taxon>
        <taxon>Pseudomonadota</taxon>
        <taxon>Alphaproteobacteria</taxon>
        <taxon>Hyphomicrobiales</taxon>
        <taxon>Aurantimonadaceae</taxon>
        <taxon>Consotaella</taxon>
    </lineage>
</organism>
<dbReference type="AlphaFoldDB" id="A0A1T4T1C3"/>
<dbReference type="OrthoDB" id="8442703at2"/>
<feature type="compositionally biased region" description="Pro residues" evidence="1">
    <location>
        <begin position="476"/>
        <end position="486"/>
    </location>
</feature>
<dbReference type="RefSeq" id="WP_078709924.1">
    <property type="nucleotide sequence ID" value="NZ_FUXL01000017.1"/>
</dbReference>
<evidence type="ECO:0000313" key="2">
    <source>
        <dbReference type="EMBL" id="SKA34294.1"/>
    </source>
</evidence>
<dbReference type="EMBL" id="FUXL01000017">
    <property type="protein sequence ID" value="SKA34294.1"/>
    <property type="molecule type" value="Genomic_DNA"/>
</dbReference>
<protein>
    <submittedName>
        <fullName evidence="2">Uncharacterized protein</fullName>
    </submittedName>
</protein>
<keyword evidence="3" id="KW-1185">Reference proteome</keyword>
<feature type="region of interest" description="Disordered" evidence="1">
    <location>
        <begin position="465"/>
        <end position="486"/>
    </location>
</feature>